<sequence length="384" mass="42467">MGMHPLQQPWYGARISRSTENQTTASFYAQNSQPLHSRFVGVSRLFAVHNGVTVASEVPEELWKDCREITDESGEAEFPLAYTIEATEFRLRSVRFGEQRFSIAEGGTNEFTVAETGTVRLAIEDVVALESIKELRLFSDANASVRGFHRLRNPQQRAFEIPMTTGILEITASFHDDKYVLVPSEPGPWRVRPGETTEVSFTTELGCQITGRLVSETSDGLSPVAGAGVHVRHIEAVDRGGYVQTSEDGRFSACVPEGSLEIGRTVFTPHATLWLEEDIERLISPGDRHVDLGDVRLPQLLSVEGTITDGNGKPLRFTAVSCSEAGHVVGGARTNEHGEFTLLTQSRDIDQFSVWAREMFGRFDAKVLSNDPLGLQVNFPWNSE</sequence>
<evidence type="ECO:0000313" key="2">
    <source>
        <dbReference type="Proteomes" id="UP000319004"/>
    </source>
</evidence>
<dbReference type="EMBL" id="CP037423">
    <property type="protein sequence ID" value="QDV47283.1"/>
    <property type="molecule type" value="Genomic_DNA"/>
</dbReference>
<reference evidence="1 2" key="1">
    <citation type="submission" date="2019-03" db="EMBL/GenBank/DDBJ databases">
        <title>Deep-cultivation of Planctomycetes and their phenomic and genomic characterization uncovers novel biology.</title>
        <authorList>
            <person name="Wiegand S."/>
            <person name="Jogler M."/>
            <person name="Boedeker C."/>
            <person name="Pinto D."/>
            <person name="Vollmers J."/>
            <person name="Rivas-Marin E."/>
            <person name="Kohn T."/>
            <person name="Peeters S.H."/>
            <person name="Heuer A."/>
            <person name="Rast P."/>
            <person name="Oberbeckmann S."/>
            <person name="Bunk B."/>
            <person name="Jeske O."/>
            <person name="Meyerdierks A."/>
            <person name="Storesund J.E."/>
            <person name="Kallscheuer N."/>
            <person name="Luecker S."/>
            <person name="Lage O.M."/>
            <person name="Pohl T."/>
            <person name="Merkel B.J."/>
            <person name="Hornburger P."/>
            <person name="Mueller R.-W."/>
            <person name="Bruemmer F."/>
            <person name="Labrenz M."/>
            <person name="Spormann A.M."/>
            <person name="Op den Camp H."/>
            <person name="Overmann J."/>
            <person name="Amann R."/>
            <person name="Jetten M.S.M."/>
            <person name="Mascher T."/>
            <person name="Medema M.H."/>
            <person name="Devos D.P."/>
            <person name="Kaster A.-K."/>
            <person name="Ovreas L."/>
            <person name="Rohde M."/>
            <person name="Galperin M.Y."/>
            <person name="Jogler C."/>
        </authorList>
    </citation>
    <scope>NUCLEOTIDE SEQUENCE [LARGE SCALE GENOMIC DNA]</scope>
    <source>
        <strain evidence="1 2">Enr13</strain>
    </source>
</reference>
<dbReference type="KEGG" id="snep:Enr13x_71920"/>
<dbReference type="InterPro" id="IPR008969">
    <property type="entry name" value="CarboxyPept-like_regulatory"/>
</dbReference>
<dbReference type="SUPFAM" id="SSF49464">
    <property type="entry name" value="Carboxypeptidase regulatory domain-like"/>
    <property type="match status" value="1"/>
</dbReference>
<proteinExistence type="predicted"/>
<name>A0A518I2E3_9BACT</name>
<evidence type="ECO:0008006" key="3">
    <source>
        <dbReference type="Google" id="ProtNLM"/>
    </source>
</evidence>
<keyword evidence="2" id="KW-1185">Reference proteome</keyword>
<organism evidence="1 2">
    <name type="scientific">Stieleria neptunia</name>
    <dbReference type="NCBI Taxonomy" id="2527979"/>
    <lineage>
        <taxon>Bacteria</taxon>
        <taxon>Pseudomonadati</taxon>
        <taxon>Planctomycetota</taxon>
        <taxon>Planctomycetia</taxon>
        <taxon>Pirellulales</taxon>
        <taxon>Pirellulaceae</taxon>
        <taxon>Stieleria</taxon>
    </lineage>
</organism>
<dbReference type="Proteomes" id="UP000319004">
    <property type="component" value="Chromosome"/>
</dbReference>
<protein>
    <recommendedName>
        <fullName evidence="3">Nickel uptake substrate-specific transmembrane region</fullName>
    </recommendedName>
</protein>
<dbReference type="AlphaFoldDB" id="A0A518I2E3"/>
<gene>
    <name evidence="1" type="ORF">Enr13x_71920</name>
</gene>
<evidence type="ECO:0000313" key="1">
    <source>
        <dbReference type="EMBL" id="QDV47283.1"/>
    </source>
</evidence>
<accession>A0A518I2E3</accession>